<reference evidence="8 9" key="1">
    <citation type="submission" date="2021-03" db="EMBL/GenBank/DDBJ databases">
        <title>Sequencing the genomes of 1000 actinobacteria strains.</title>
        <authorList>
            <person name="Klenk H.-P."/>
        </authorList>
    </citation>
    <scope>NUCLEOTIDE SEQUENCE [LARGE SCALE GENOMIC DNA]</scope>
    <source>
        <strain evidence="8 9">DSM 45510</strain>
    </source>
</reference>
<keyword evidence="3" id="KW-0731">Sigma factor</keyword>
<dbReference type="InterPro" id="IPR007627">
    <property type="entry name" value="RNA_pol_sigma70_r2"/>
</dbReference>
<dbReference type="SUPFAM" id="SSF88659">
    <property type="entry name" value="Sigma3 and sigma4 domains of RNA polymerase sigma factors"/>
    <property type="match status" value="1"/>
</dbReference>
<name>A0ABS4PN77_9PSEU</name>
<evidence type="ECO:0000256" key="5">
    <source>
        <dbReference type="ARBA" id="ARBA00023163"/>
    </source>
</evidence>
<evidence type="ECO:0000256" key="4">
    <source>
        <dbReference type="ARBA" id="ARBA00023125"/>
    </source>
</evidence>
<dbReference type="SUPFAM" id="SSF88946">
    <property type="entry name" value="Sigma2 domain of RNA polymerase sigma factors"/>
    <property type="match status" value="1"/>
</dbReference>
<dbReference type="InterPro" id="IPR013325">
    <property type="entry name" value="RNA_pol_sigma_r2"/>
</dbReference>
<feature type="domain" description="RNA polymerase sigma-70 region 2" evidence="6">
    <location>
        <begin position="53"/>
        <end position="122"/>
    </location>
</feature>
<dbReference type="Proteomes" id="UP000741013">
    <property type="component" value="Unassembled WGS sequence"/>
</dbReference>
<dbReference type="InterPro" id="IPR036388">
    <property type="entry name" value="WH-like_DNA-bd_sf"/>
</dbReference>
<dbReference type="InterPro" id="IPR013324">
    <property type="entry name" value="RNA_pol_sigma_r3/r4-like"/>
</dbReference>
<dbReference type="InterPro" id="IPR039425">
    <property type="entry name" value="RNA_pol_sigma-70-like"/>
</dbReference>
<evidence type="ECO:0000256" key="2">
    <source>
        <dbReference type="ARBA" id="ARBA00023015"/>
    </source>
</evidence>
<dbReference type="InterPro" id="IPR014284">
    <property type="entry name" value="RNA_pol_sigma-70_dom"/>
</dbReference>
<dbReference type="NCBIfam" id="TIGR02937">
    <property type="entry name" value="sigma70-ECF"/>
    <property type="match status" value="1"/>
</dbReference>
<gene>
    <name evidence="8" type="ORF">JOM49_002414</name>
</gene>
<protein>
    <submittedName>
        <fullName evidence="8">RNA polymerase sigma-70 factor (ECF subfamily)</fullName>
    </submittedName>
</protein>
<keyword evidence="2" id="KW-0805">Transcription regulation</keyword>
<sequence>MIAPPERDRIPPTPHSTRRGNELFHLAFREAGRFMEITGMTRNGPDEELVTMLYHQFRDRLFSHVLRLTNYDRQWTEDVVQETLIRAWQNSATLTREPGMLRGWLLTVARRIVIDGWRSRQARPQEVELLRPEMAGCPDETDQSLSVMVIVDVISRLSNEQRAAIYQTYVKGHTVREAAKILQVPEGTVKSRLHKSMRLIRNALQEWS</sequence>
<evidence type="ECO:0000256" key="3">
    <source>
        <dbReference type="ARBA" id="ARBA00023082"/>
    </source>
</evidence>
<comment type="similarity">
    <text evidence="1">Belongs to the sigma-70 factor family. ECF subfamily.</text>
</comment>
<dbReference type="Gene3D" id="1.10.1740.10">
    <property type="match status" value="1"/>
</dbReference>
<feature type="domain" description="RNA polymerase sigma factor 70 region 4 type 2" evidence="7">
    <location>
        <begin position="150"/>
        <end position="198"/>
    </location>
</feature>
<evidence type="ECO:0000256" key="1">
    <source>
        <dbReference type="ARBA" id="ARBA00010641"/>
    </source>
</evidence>
<comment type="caution">
    <text evidence="8">The sequence shown here is derived from an EMBL/GenBank/DDBJ whole genome shotgun (WGS) entry which is preliminary data.</text>
</comment>
<dbReference type="Pfam" id="PF04542">
    <property type="entry name" value="Sigma70_r2"/>
    <property type="match status" value="1"/>
</dbReference>
<dbReference type="PANTHER" id="PTHR43133:SF52">
    <property type="entry name" value="ECF RNA POLYMERASE SIGMA FACTOR SIGL"/>
    <property type="match status" value="1"/>
</dbReference>
<evidence type="ECO:0000259" key="7">
    <source>
        <dbReference type="Pfam" id="PF08281"/>
    </source>
</evidence>
<keyword evidence="5" id="KW-0804">Transcription</keyword>
<dbReference type="PANTHER" id="PTHR43133">
    <property type="entry name" value="RNA POLYMERASE ECF-TYPE SIGMA FACTO"/>
    <property type="match status" value="1"/>
</dbReference>
<dbReference type="Pfam" id="PF08281">
    <property type="entry name" value="Sigma70_r4_2"/>
    <property type="match status" value="1"/>
</dbReference>
<proteinExistence type="inferred from homology"/>
<keyword evidence="9" id="KW-1185">Reference proteome</keyword>
<dbReference type="CDD" id="cd06171">
    <property type="entry name" value="Sigma70_r4"/>
    <property type="match status" value="1"/>
</dbReference>
<organism evidence="8 9">
    <name type="scientific">Amycolatopsis magusensis</name>
    <dbReference type="NCBI Taxonomy" id="882444"/>
    <lineage>
        <taxon>Bacteria</taxon>
        <taxon>Bacillati</taxon>
        <taxon>Actinomycetota</taxon>
        <taxon>Actinomycetes</taxon>
        <taxon>Pseudonocardiales</taxon>
        <taxon>Pseudonocardiaceae</taxon>
        <taxon>Amycolatopsis</taxon>
    </lineage>
</organism>
<keyword evidence="4" id="KW-0238">DNA-binding</keyword>
<dbReference type="InterPro" id="IPR013249">
    <property type="entry name" value="RNA_pol_sigma70_r4_t2"/>
</dbReference>
<evidence type="ECO:0000313" key="8">
    <source>
        <dbReference type="EMBL" id="MBP2180888.1"/>
    </source>
</evidence>
<accession>A0ABS4PN77</accession>
<dbReference type="Gene3D" id="1.10.10.10">
    <property type="entry name" value="Winged helix-like DNA-binding domain superfamily/Winged helix DNA-binding domain"/>
    <property type="match status" value="1"/>
</dbReference>
<dbReference type="EMBL" id="JAGGMS010000001">
    <property type="protein sequence ID" value="MBP2180888.1"/>
    <property type="molecule type" value="Genomic_DNA"/>
</dbReference>
<evidence type="ECO:0000313" key="9">
    <source>
        <dbReference type="Proteomes" id="UP000741013"/>
    </source>
</evidence>
<evidence type="ECO:0000259" key="6">
    <source>
        <dbReference type="Pfam" id="PF04542"/>
    </source>
</evidence>